<dbReference type="Proteomes" id="UP000612680">
    <property type="component" value="Chromosome"/>
</dbReference>
<sequence length="113" mass="13421">MLEGLFDIRNDRRLGMYLYRMGFGAWLMYLVLGAPALHTYHHYRTDCGLLSFVLMVFGFSAAMVYDYFHHPAQFEIKKKWLFISYAILAGVIYFLEFGGRDKHLDLHWFLQLL</sequence>
<keyword evidence="1" id="KW-0472">Membrane</keyword>
<evidence type="ECO:0000313" key="2">
    <source>
        <dbReference type="EMBL" id="QRR03839.1"/>
    </source>
</evidence>
<name>A0ABX7ID27_9BACT</name>
<gene>
    <name evidence="2" type="ORF">HWI92_24465</name>
</gene>
<organism evidence="2 3">
    <name type="scientific">Dyadobacter sandarakinus</name>
    <dbReference type="NCBI Taxonomy" id="2747268"/>
    <lineage>
        <taxon>Bacteria</taxon>
        <taxon>Pseudomonadati</taxon>
        <taxon>Bacteroidota</taxon>
        <taxon>Cytophagia</taxon>
        <taxon>Cytophagales</taxon>
        <taxon>Spirosomataceae</taxon>
        <taxon>Dyadobacter</taxon>
    </lineage>
</organism>
<evidence type="ECO:0000313" key="3">
    <source>
        <dbReference type="Proteomes" id="UP000612680"/>
    </source>
</evidence>
<dbReference type="EMBL" id="CP056775">
    <property type="protein sequence ID" value="QRR03839.1"/>
    <property type="molecule type" value="Genomic_DNA"/>
</dbReference>
<keyword evidence="1" id="KW-1133">Transmembrane helix</keyword>
<reference evidence="2 3" key="1">
    <citation type="submission" date="2020-06" db="EMBL/GenBank/DDBJ databases">
        <title>Dyadobacter sandarakinus sp. nov., isolated from the soil of the Arctic Yellow River Station.</title>
        <authorList>
            <person name="Zhang Y."/>
            <person name="Peng F."/>
        </authorList>
    </citation>
    <scope>NUCLEOTIDE SEQUENCE [LARGE SCALE GENOMIC DNA]</scope>
    <source>
        <strain evidence="2 3">Q3-56</strain>
    </source>
</reference>
<feature type="transmembrane region" description="Helical" evidence="1">
    <location>
        <begin position="17"/>
        <end position="37"/>
    </location>
</feature>
<accession>A0ABX7ID27</accession>
<dbReference type="RefSeq" id="WP_204660030.1">
    <property type="nucleotide sequence ID" value="NZ_CP056775.1"/>
</dbReference>
<protein>
    <submittedName>
        <fullName evidence="2">Uncharacterized protein</fullName>
    </submittedName>
</protein>
<feature type="transmembrane region" description="Helical" evidence="1">
    <location>
        <begin position="49"/>
        <end position="68"/>
    </location>
</feature>
<feature type="transmembrane region" description="Helical" evidence="1">
    <location>
        <begin position="80"/>
        <end position="99"/>
    </location>
</feature>
<keyword evidence="3" id="KW-1185">Reference proteome</keyword>
<keyword evidence="1" id="KW-0812">Transmembrane</keyword>
<proteinExistence type="predicted"/>
<evidence type="ECO:0000256" key="1">
    <source>
        <dbReference type="SAM" id="Phobius"/>
    </source>
</evidence>